<protein>
    <submittedName>
        <fullName evidence="1">Uncharacterized protein</fullName>
    </submittedName>
</protein>
<reference evidence="1" key="1">
    <citation type="submission" date="2020-10" db="EMBL/GenBank/DDBJ databases">
        <authorList>
            <person name="Gilroy R."/>
        </authorList>
    </citation>
    <scope>NUCLEOTIDE SEQUENCE</scope>
    <source>
        <strain evidence="1">CHK152-2994</strain>
    </source>
</reference>
<evidence type="ECO:0000313" key="1">
    <source>
        <dbReference type="EMBL" id="HIS83354.1"/>
    </source>
</evidence>
<evidence type="ECO:0000313" key="2">
    <source>
        <dbReference type="Proteomes" id="UP000824139"/>
    </source>
</evidence>
<dbReference type="AlphaFoldDB" id="A0A9D1FWF5"/>
<name>A0A9D1FWF5_9BACT</name>
<organism evidence="1 2">
    <name type="scientific">Candidatus Scatenecus faecavium</name>
    <dbReference type="NCBI Taxonomy" id="2840915"/>
    <lineage>
        <taxon>Bacteria</taxon>
        <taxon>Candidatus Scatenecus</taxon>
    </lineage>
</organism>
<feature type="non-terminal residue" evidence="1">
    <location>
        <position position="1"/>
    </location>
</feature>
<reference evidence="1" key="2">
    <citation type="journal article" date="2021" name="PeerJ">
        <title>Extensive microbial diversity within the chicken gut microbiome revealed by metagenomics and culture.</title>
        <authorList>
            <person name="Gilroy R."/>
            <person name="Ravi A."/>
            <person name="Getino M."/>
            <person name="Pursley I."/>
            <person name="Horton D.L."/>
            <person name="Alikhan N.F."/>
            <person name="Baker D."/>
            <person name="Gharbi K."/>
            <person name="Hall N."/>
            <person name="Watson M."/>
            <person name="Adriaenssens E.M."/>
            <person name="Foster-Nyarko E."/>
            <person name="Jarju S."/>
            <person name="Secka A."/>
            <person name="Antonio M."/>
            <person name="Oren A."/>
            <person name="Chaudhuri R.R."/>
            <person name="La Ragione R."/>
            <person name="Hildebrand F."/>
            <person name="Pallen M.J."/>
        </authorList>
    </citation>
    <scope>NUCLEOTIDE SEQUENCE</scope>
    <source>
        <strain evidence="1">CHK152-2994</strain>
    </source>
</reference>
<dbReference type="Proteomes" id="UP000824139">
    <property type="component" value="Unassembled WGS sequence"/>
</dbReference>
<sequence length="77" mass="8123">INKLILEAQKDGLSGIELDTWLGAMTDIIDAATGIPASTIVNMGSSAIDFYEGEAGKGVMKLLGYSDYQARKALGED</sequence>
<comment type="caution">
    <text evidence="1">The sequence shown here is derived from an EMBL/GenBank/DDBJ whole genome shotgun (WGS) entry which is preliminary data.</text>
</comment>
<proteinExistence type="predicted"/>
<dbReference type="EMBL" id="DVJO01000154">
    <property type="protein sequence ID" value="HIS83354.1"/>
    <property type="molecule type" value="Genomic_DNA"/>
</dbReference>
<accession>A0A9D1FWF5</accession>
<gene>
    <name evidence="1" type="ORF">IAD41_07100</name>
</gene>